<protein>
    <recommendedName>
        <fullName evidence="3">Small CPxCG-related zinc finger protein</fullName>
    </recommendedName>
</protein>
<dbReference type="EMBL" id="VTAW01000011">
    <property type="protein sequence ID" value="TYT62077.1"/>
    <property type="molecule type" value="Genomic_DNA"/>
</dbReference>
<dbReference type="InterPro" id="IPR046243">
    <property type="entry name" value="DUF6276"/>
</dbReference>
<evidence type="ECO:0008006" key="3">
    <source>
        <dbReference type="Google" id="ProtNLM"/>
    </source>
</evidence>
<keyword evidence="2" id="KW-1185">Reference proteome</keyword>
<comment type="caution">
    <text evidence="1">The sequence shown here is derived from an EMBL/GenBank/DDBJ whole genome shotgun (WGS) entry which is preliminary data.</text>
</comment>
<gene>
    <name evidence="1" type="ORF">FYC77_10265</name>
</gene>
<dbReference type="Proteomes" id="UP000324104">
    <property type="component" value="Unassembled WGS sequence"/>
</dbReference>
<name>A0A5D5AMH8_9EURY</name>
<dbReference type="AlphaFoldDB" id="A0A5D5AMH8"/>
<accession>A0A5D5AMH8</accession>
<reference evidence="1 2" key="1">
    <citation type="submission" date="2019-08" db="EMBL/GenBank/DDBJ databases">
        <title>Archaea genome.</title>
        <authorList>
            <person name="Kajale S."/>
            <person name="Shouche Y."/>
            <person name="Deshpande N."/>
            <person name="Sharma A."/>
        </authorList>
    </citation>
    <scope>NUCLEOTIDE SEQUENCE [LARGE SCALE GENOMIC DNA]</scope>
    <source>
        <strain evidence="1 2">ESP3B_9</strain>
    </source>
</reference>
<dbReference type="Pfam" id="PF19792">
    <property type="entry name" value="DUF6276"/>
    <property type="match status" value="1"/>
</dbReference>
<evidence type="ECO:0000313" key="2">
    <source>
        <dbReference type="Proteomes" id="UP000324104"/>
    </source>
</evidence>
<evidence type="ECO:0000313" key="1">
    <source>
        <dbReference type="EMBL" id="TYT62077.1"/>
    </source>
</evidence>
<organism evidence="1 2">
    <name type="scientific">Natrialba swarupiae</name>
    <dbReference type="NCBI Taxonomy" id="2448032"/>
    <lineage>
        <taxon>Archaea</taxon>
        <taxon>Methanobacteriati</taxon>
        <taxon>Methanobacteriota</taxon>
        <taxon>Stenosarchaea group</taxon>
        <taxon>Halobacteria</taxon>
        <taxon>Halobacteriales</taxon>
        <taxon>Natrialbaceae</taxon>
        <taxon>Natrialba</taxon>
    </lineage>
</organism>
<dbReference type="RefSeq" id="WP_149081414.1">
    <property type="nucleotide sequence ID" value="NZ_VTAW01000011.1"/>
</dbReference>
<proteinExistence type="predicted"/>
<sequence length="134" mass="14740">MACLECEAPTISFAVPAECREYTPEAASGVEFCTRCLTLEPVDSSAGRSDDQVDFSRISDSFPAHPERAIPLALALGLCQSLATNRSAIESLLREVERAGTDPLLVMDRLGRDPSIEPAFDLERRTHQIEQLLY</sequence>